<feature type="transmembrane region" description="Helical" evidence="1">
    <location>
        <begin position="55"/>
        <end position="72"/>
    </location>
</feature>
<organism evidence="2 3">
    <name type="scientific">Halorussus gelatinilyticus</name>
    <dbReference type="NCBI Taxonomy" id="2937524"/>
    <lineage>
        <taxon>Archaea</taxon>
        <taxon>Methanobacteriati</taxon>
        <taxon>Methanobacteriota</taxon>
        <taxon>Stenosarchaea group</taxon>
        <taxon>Halobacteria</taxon>
        <taxon>Halobacteriales</taxon>
        <taxon>Haladaptataceae</taxon>
        <taxon>Halorussus</taxon>
    </lineage>
</organism>
<dbReference type="Proteomes" id="UP000830434">
    <property type="component" value="Chromosome"/>
</dbReference>
<keyword evidence="3" id="KW-1185">Reference proteome</keyword>
<dbReference type="AlphaFoldDB" id="A0A8U0IND1"/>
<evidence type="ECO:0000313" key="2">
    <source>
        <dbReference type="EMBL" id="UPW01684.1"/>
    </source>
</evidence>
<reference evidence="2" key="1">
    <citation type="submission" date="2022-04" db="EMBL/GenBank/DDBJ databases">
        <title>Diverse halophilic archaea isolated from saline environments.</title>
        <authorList>
            <person name="Cui H.-L."/>
        </authorList>
    </citation>
    <scope>NUCLEOTIDE SEQUENCE</scope>
    <source>
        <strain evidence="2">XZYJT40</strain>
    </source>
</reference>
<keyword evidence="1" id="KW-0812">Transmembrane</keyword>
<evidence type="ECO:0000256" key="1">
    <source>
        <dbReference type="SAM" id="Phobius"/>
    </source>
</evidence>
<accession>A0A8U0IND1</accession>
<name>A0A8U0IND1_9EURY</name>
<evidence type="ECO:0000313" key="3">
    <source>
        <dbReference type="Proteomes" id="UP000830434"/>
    </source>
</evidence>
<keyword evidence="1" id="KW-1133">Transmembrane helix</keyword>
<gene>
    <name evidence="2" type="ORF">M0R88_06175</name>
</gene>
<proteinExistence type="predicted"/>
<dbReference type="EMBL" id="CP096658">
    <property type="protein sequence ID" value="UPW01684.1"/>
    <property type="molecule type" value="Genomic_DNA"/>
</dbReference>
<dbReference type="GeneID" id="72189424"/>
<dbReference type="KEGG" id="haxz:M0R88_06175"/>
<dbReference type="RefSeq" id="WP_248656082.1">
    <property type="nucleotide sequence ID" value="NZ_CP096658.1"/>
</dbReference>
<sequence length="75" mass="7670">MDFRTLLAAVLGVGLGLFFLAAPDAVVRMHAAGRRPPGRGGEYGADSGGGRWRRVVQAVGVALVAVGLYFGASAL</sequence>
<protein>
    <submittedName>
        <fullName evidence="2">Uncharacterized protein</fullName>
    </submittedName>
</protein>
<keyword evidence="1" id="KW-0472">Membrane</keyword>